<dbReference type="InterPro" id="IPR029063">
    <property type="entry name" value="SAM-dependent_MTases_sf"/>
</dbReference>
<reference evidence="1" key="1">
    <citation type="journal article" date="2020" name="mSystems">
        <title>Genome- and Community-Level Interaction Insights into Carbon Utilization and Element Cycling Functions of Hydrothermarchaeota in Hydrothermal Sediment.</title>
        <authorList>
            <person name="Zhou Z."/>
            <person name="Liu Y."/>
            <person name="Xu W."/>
            <person name="Pan J."/>
            <person name="Luo Z.H."/>
            <person name="Li M."/>
        </authorList>
    </citation>
    <scope>NUCLEOTIDE SEQUENCE [LARGE SCALE GENOMIC DNA]</scope>
    <source>
        <strain evidence="1">SpSt-732</strain>
    </source>
</reference>
<dbReference type="SUPFAM" id="SSF53335">
    <property type="entry name" value="S-adenosyl-L-methionine-dependent methyltransferases"/>
    <property type="match status" value="1"/>
</dbReference>
<dbReference type="AlphaFoldDB" id="A0A7C4FIS9"/>
<comment type="caution">
    <text evidence="1">The sequence shown here is derived from an EMBL/GenBank/DDBJ whole genome shotgun (WGS) entry which is preliminary data.</text>
</comment>
<name>A0A7C4FIS9_9CREN</name>
<organism evidence="1">
    <name type="scientific">Ignisphaera aggregans</name>
    <dbReference type="NCBI Taxonomy" id="334771"/>
    <lineage>
        <taxon>Archaea</taxon>
        <taxon>Thermoproteota</taxon>
        <taxon>Thermoprotei</taxon>
        <taxon>Desulfurococcales</taxon>
        <taxon>Desulfurococcaceae</taxon>
        <taxon>Ignisphaera</taxon>
    </lineage>
</organism>
<dbReference type="Gene3D" id="3.40.50.150">
    <property type="entry name" value="Vaccinia Virus protein VP39"/>
    <property type="match status" value="1"/>
</dbReference>
<accession>A0A7C4FIS9</accession>
<dbReference type="EMBL" id="DTFF01000081">
    <property type="protein sequence ID" value="HGI88488.1"/>
    <property type="molecule type" value="Genomic_DNA"/>
</dbReference>
<protein>
    <submittedName>
        <fullName evidence="1">DUF1156 domain-containing protein</fullName>
    </submittedName>
</protein>
<gene>
    <name evidence="1" type="ORF">ENV14_08925</name>
</gene>
<evidence type="ECO:0000313" key="1">
    <source>
        <dbReference type="EMBL" id="HGI88488.1"/>
    </source>
</evidence>
<proteinExistence type="predicted"/>
<sequence>MKGKGGSEINTLDISEKTGKKSLLEEWIPIRELSRDAAIEMSFKPAQAYIARCKELRLSCKGRSFFDPKIRSLHPWLARRPRSIARALNLAALLPPSISAEDFLSYLGFSRENLLKATFRGYPPLLSYLSPNLSVNIPKEAIILDPMAGGGSIPLESAILGINTVACDYNPVSYLLLRATVEFPAKYGIELWKRLRNEVKTLSTYVKRELSPYYESRIEGYIILREVKFGNKVIPLQRIIPLSKNLYVKVEEDCSAILTEEKGKEKISTNRGLLNLWMSQHVSAMLGKLEFYRITHRCIAVQTRKGFRLADDSDNELLEKAYIDYLSKFDSISIPKISIPKDNEVFSEILPLGSYNMLFNPRQALAIHVLVSYVRERVKELIEKEGEFGAALGLYLAFGVDRIADFNSIITTWNHNTLTIRDSTGSYYKYRKFRLEGNYAEAIVPYRTLDWVYEPENNNITAGGICPVVKELAEKLEGKDCKVDVYLCDAMELSKYFRSVFDVINVDPPYYDQHIYSDFSEFFWPLLKTTLEPALPLLFDKKRILINWDPSSWVVPKSNEVIARNKGKREFEIRLERALKEMKTALKDDGLLIFWFSHRSMDAWKAAIQALKRAGFSITAIIPFPSEHPTRSVTRGGRAGLNRVLIIVARKSESVKERDKTEILRRFKDYIPQSKLYPMEIISKEEIQLLTQAASYALSEC</sequence>